<dbReference type="SUPFAM" id="SSF53383">
    <property type="entry name" value="PLP-dependent transferases"/>
    <property type="match status" value="1"/>
</dbReference>
<dbReference type="InterPro" id="IPR036390">
    <property type="entry name" value="WH_DNA-bd_sf"/>
</dbReference>
<dbReference type="PROSITE" id="PS50949">
    <property type="entry name" value="HTH_GNTR"/>
    <property type="match status" value="1"/>
</dbReference>
<dbReference type="InterPro" id="IPR000524">
    <property type="entry name" value="Tscrpt_reg_HTH_GntR"/>
</dbReference>
<keyword evidence="8" id="KW-1185">Reference proteome</keyword>
<dbReference type="Proteomes" id="UP001142078">
    <property type="component" value="Unassembled WGS sequence"/>
</dbReference>
<dbReference type="CDD" id="cd00609">
    <property type="entry name" value="AAT_like"/>
    <property type="match status" value="1"/>
</dbReference>
<keyword evidence="3" id="KW-0805">Transcription regulation</keyword>
<dbReference type="InterPro" id="IPR004839">
    <property type="entry name" value="Aminotransferase_I/II_large"/>
</dbReference>
<dbReference type="RefSeq" id="WP_257490085.1">
    <property type="nucleotide sequence ID" value="NZ_JANJZL010000001.1"/>
</dbReference>
<keyword evidence="7" id="KW-0808">Transferase</keyword>
<dbReference type="PANTHER" id="PTHR46577">
    <property type="entry name" value="HTH-TYPE TRANSCRIPTIONAL REGULATORY PROTEIN GABR"/>
    <property type="match status" value="1"/>
</dbReference>
<accession>A0A9X2S5T6</accession>
<dbReference type="GO" id="GO:0003700">
    <property type="term" value="F:DNA-binding transcription factor activity"/>
    <property type="evidence" value="ECO:0007669"/>
    <property type="project" value="InterPro"/>
</dbReference>
<name>A0A9X2S5T6_9FIRM</name>
<dbReference type="InterPro" id="IPR015422">
    <property type="entry name" value="PyrdxlP-dep_Trfase_small"/>
</dbReference>
<dbReference type="InterPro" id="IPR015421">
    <property type="entry name" value="PyrdxlP-dep_Trfase_major"/>
</dbReference>
<reference evidence="7" key="1">
    <citation type="submission" date="2022-07" db="EMBL/GenBank/DDBJ databases">
        <title>Enhanced cultured diversity of the mouse gut microbiota enables custom-made synthetic communities.</title>
        <authorList>
            <person name="Afrizal A."/>
        </authorList>
    </citation>
    <scope>NUCLEOTIDE SEQUENCE</scope>
    <source>
        <strain evidence="7">DSM 29482</strain>
    </source>
</reference>
<gene>
    <name evidence="7" type="ORF">NSA23_02180</name>
</gene>
<proteinExistence type="inferred from homology"/>
<evidence type="ECO:0000256" key="2">
    <source>
        <dbReference type="ARBA" id="ARBA00022898"/>
    </source>
</evidence>
<keyword evidence="4" id="KW-0238">DNA-binding</keyword>
<evidence type="ECO:0000256" key="5">
    <source>
        <dbReference type="ARBA" id="ARBA00023163"/>
    </source>
</evidence>
<dbReference type="EMBL" id="JANJZL010000001">
    <property type="protein sequence ID" value="MCR2042917.1"/>
    <property type="molecule type" value="Genomic_DNA"/>
</dbReference>
<dbReference type="Gene3D" id="3.40.640.10">
    <property type="entry name" value="Type I PLP-dependent aspartate aminotransferase-like (Major domain)"/>
    <property type="match status" value="1"/>
</dbReference>
<dbReference type="Pfam" id="PF00392">
    <property type="entry name" value="GntR"/>
    <property type="match status" value="1"/>
</dbReference>
<organism evidence="7 8">
    <name type="scientific">Anaerosalibacter massiliensis</name>
    <dbReference type="NCBI Taxonomy" id="1347392"/>
    <lineage>
        <taxon>Bacteria</taxon>
        <taxon>Bacillati</taxon>
        <taxon>Bacillota</taxon>
        <taxon>Tissierellia</taxon>
        <taxon>Tissierellales</taxon>
        <taxon>Sporanaerobacteraceae</taxon>
        <taxon>Anaerosalibacter</taxon>
    </lineage>
</organism>
<dbReference type="CDD" id="cd07377">
    <property type="entry name" value="WHTH_GntR"/>
    <property type="match status" value="1"/>
</dbReference>
<dbReference type="GO" id="GO:0003677">
    <property type="term" value="F:DNA binding"/>
    <property type="evidence" value="ECO:0007669"/>
    <property type="project" value="UniProtKB-KW"/>
</dbReference>
<comment type="similarity">
    <text evidence="1">In the C-terminal section; belongs to the class-I pyridoxal-phosphate-dependent aminotransferase family.</text>
</comment>
<dbReference type="Gene3D" id="3.90.1150.10">
    <property type="entry name" value="Aspartate Aminotransferase, domain 1"/>
    <property type="match status" value="1"/>
</dbReference>
<dbReference type="GO" id="GO:0008483">
    <property type="term" value="F:transaminase activity"/>
    <property type="evidence" value="ECO:0007669"/>
    <property type="project" value="UniProtKB-KW"/>
</dbReference>
<comment type="caution">
    <text evidence="7">The sequence shown here is derived from an EMBL/GenBank/DDBJ whole genome shotgun (WGS) entry which is preliminary data.</text>
</comment>
<dbReference type="InterPro" id="IPR015424">
    <property type="entry name" value="PyrdxlP-dep_Trfase"/>
</dbReference>
<protein>
    <submittedName>
        <fullName evidence="7">PLP-dependent aminotransferase family protein</fullName>
    </submittedName>
</protein>
<evidence type="ECO:0000256" key="1">
    <source>
        <dbReference type="ARBA" id="ARBA00005384"/>
    </source>
</evidence>
<evidence type="ECO:0000313" key="7">
    <source>
        <dbReference type="EMBL" id="MCR2042917.1"/>
    </source>
</evidence>
<dbReference type="AlphaFoldDB" id="A0A9X2S5T6"/>
<dbReference type="SMART" id="SM00345">
    <property type="entry name" value="HTH_GNTR"/>
    <property type="match status" value="1"/>
</dbReference>
<dbReference type="PANTHER" id="PTHR46577:SF1">
    <property type="entry name" value="HTH-TYPE TRANSCRIPTIONAL REGULATORY PROTEIN GABR"/>
    <property type="match status" value="1"/>
</dbReference>
<evidence type="ECO:0000259" key="6">
    <source>
        <dbReference type="PROSITE" id="PS50949"/>
    </source>
</evidence>
<dbReference type="SUPFAM" id="SSF46785">
    <property type="entry name" value="Winged helix' DNA-binding domain"/>
    <property type="match status" value="1"/>
</dbReference>
<evidence type="ECO:0000313" key="8">
    <source>
        <dbReference type="Proteomes" id="UP001142078"/>
    </source>
</evidence>
<evidence type="ECO:0000256" key="4">
    <source>
        <dbReference type="ARBA" id="ARBA00023125"/>
    </source>
</evidence>
<keyword evidence="5" id="KW-0804">Transcription</keyword>
<evidence type="ECO:0000256" key="3">
    <source>
        <dbReference type="ARBA" id="ARBA00023015"/>
    </source>
</evidence>
<dbReference type="Pfam" id="PF00155">
    <property type="entry name" value="Aminotran_1_2"/>
    <property type="match status" value="1"/>
</dbReference>
<sequence>MQNNIEGGMNMPVNSFENYPMTWKPKIEKNNENPIYLEIAQALENDIRKGILQPNDKLPPQRELADFLDVNLSTIARAFKICTSKGLLSGVIGRGTYIAADVMANMPMLDEAGLESCINMGASHPLYEQNHYVVQSMKRLIKKANIENILKYTETSGRLSHKKSAQKWIEYFGLKTELENIVITSGLQNSLAILLSSLFHYGDKIATNELIYPGIKNVANMLGIQLMPVPYDDEKIDIQALEQLCKLENIKGIFVIPDYHNPTTITMSFEERKSLAALAEKYDLLCLEDGTYSFLTEMKILPITSLIPERSIYISTISNSICAGLRIAFVVAPTKVIMRITNAINNINVMSSPFEAELVSQMIENELAIKIVDEKIKEIQERNKITNKVLGGYTVWGDLNSQFRWLMLPTFWTGTQFEKKLKQKGVQVFCCERFVVGSNSIAPAVRIAICTPSTIRDLEKGLYIIKETLEDN</sequence>
<dbReference type="GO" id="GO:0030170">
    <property type="term" value="F:pyridoxal phosphate binding"/>
    <property type="evidence" value="ECO:0007669"/>
    <property type="project" value="InterPro"/>
</dbReference>
<keyword evidence="7" id="KW-0032">Aminotransferase</keyword>
<dbReference type="InterPro" id="IPR036388">
    <property type="entry name" value="WH-like_DNA-bd_sf"/>
</dbReference>
<dbReference type="Gene3D" id="1.10.10.10">
    <property type="entry name" value="Winged helix-like DNA-binding domain superfamily/Winged helix DNA-binding domain"/>
    <property type="match status" value="1"/>
</dbReference>
<feature type="domain" description="HTH gntR-type" evidence="6">
    <location>
        <begin position="33"/>
        <end position="101"/>
    </location>
</feature>
<dbReference type="InterPro" id="IPR051446">
    <property type="entry name" value="HTH_trans_reg/aminotransferase"/>
</dbReference>
<keyword evidence="2" id="KW-0663">Pyridoxal phosphate</keyword>